<reference evidence="2 3" key="1">
    <citation type="submission" date="2020-10" db="EMBL/GenBank/DDBJ databases">
        <title>Sequencing the genomes of 1000 actinobacteria strains.</title>
        <authorList>
            <person name="Klenk H.-P."/>
        </authorList>
    </citation>
    <scope>NUCLEOTIDE SEQUENCE [LARGE SCALE GENOMIC DNA]</scope>
    <source>
        <strain evidence="2 3">DSM 45157</strain>
    </source>
</reference>
<comment type="caution">
    <text evidence="2">The sequence shown here is derived from an EMBL/GenBank/DDBJ whole genome shotgun (WGS) entry which is preliminary data.</text>
</comment>
<protein>
    <submittedName>
        <fullName evidence="2">Uncharacterized protein</fullName>
    </submittedName>
</protein>
<accession>A0ABR9HJD0</accession>
<name>A0ABR9HJD0_9ACTN</name>
<dbReference type="EMBL" id="JADBDY010000001">
    <property type="protein sequence ID" value="MBE1459121.1"/>
    <property type="molecule type" value="Genomic_DNA"/>
</dbReference>
<evidence type="ECO:0000313" key="3">
    <source>
        <dbReference type="Proteomes" id="UP000598217"/>
    </source>
</evidence>
<feature type="region of interest" description="Disordered" evidence="1">
    <location>
        <begin position="16"/>
        <end position="55"/>
    </location>
</feature>
<sequence length="55" mass="6086">MNTNDPAADAWRRLLAQTAPRRPPSVRKTFATGPLPKRTPGASYRMNPPGPRKDT</sequence>
<proteinExistence type="predicted"/>
<dbReference type="Proteomes" id="UP000598217">
    <property type="component" value="Unassembled WGS sequence"/>
</dbReference>
<organism evidence="2 3">
    <name type="scientific">Nocardiopsis terrae</name>
    <dbReference type="NCBI Taxonomy" id="372655"/>
    <lineage>
        <taxon>Bacteria</taxon>
        <taxon>Bacillati</taxon>
        <taxon>Actinomycetota</taxon>
        <taxon>Actinomycetes</taxon>
        <taxon>Streptosporangiales</taxon>
        <taxon>Nocardiopsidaceae</taxon>
        <taxon>Nocardiopsis</taxon>
    </lineage>
</organism>
<keyword evidence="3" id="KW-1185">Reference proteome</keyword>
<gene>
    <name evidence="2" type="ORF">H4W79_003335</name>
</gene>
<evidence type="ECO:0000256" key="1">
    <source>
        <dbReference type="SAM" id="MobiDB-lite"/>
    </source>
</evidence>
<evidence type="ECO:0000313" key="2">
    <source>
        <dbReference type="EMBL" id="MBE1459121.1"/>
    </source>
</evidence>